<sequence length="142" mass="16551">MKIRIRITVRHNREILQHVRKGPTPGWRANLFNEPEVLMGKLATFGIEMLRVVILLMLTLLVLGGVEQWVFKLLYGWEGNLYTAVPGNLLVFFVLYRNYWQFKGWYRSEKNQRLKPVWTRSLSIAALLLVLLPFAIPVVLSS</sequence>
<gene>
    <name evidence="2" type="ORF">HQN87_18455</name>
</gene>
<name>A0ABX2DRU5_9BACL</name>
<feature type="transmembrane region" description="Helical" evidence="1">
    <location>
        <begin position="49"/>
        <end position="69"/>
    </location>
</feature>
<evidence type="ECO:0000313" key="3">
    <source>
        <dbReference type="Proteomes" id="UP000711047"/>
    </source>
</evidence>
<feature type="transmembrane region" description="Helical" evidence="1">
    <location>
        <begin position="121"/>
        <end position="140"/>
    </location>
</feature>
<reference evidence="2 3" key="1">
    <citation type="submission" date="2020-05" db="EMBL/GenBank/DDBJ databases">
        <title>Paenibacillus glebae, sp. nov., Paenibacillus humi sp. nov., Paenibacillus pedi sp. nov., Paenibacillus terrestris sp. nov. and Paenibacillus terricola sp. nov., isolated from a forest top soil sample.</title>
        <authorList>
            <person name="Qi S."/>
            <person name="Carlier A."/>
            <person name="Cnockaert M."/>
            <person name="Vandamme P."/>
        </authorList>
    </citation>
    <scope>NUCLEOTIDE SEQUENCE [LARGE SCALE GENOMIC DNA]</scope>
    <source>
        <strain evidence="2 3">LMG 29502</strain>
    </source>
</reference>
<keyword evidence="1" id="KW-0812">Transmembrane</keyword>
<dbReference type="EMBL" id="JABMKX010000010">
    <property type="protein sequence ID" value="NQX47317.1"/>
    <property type="molecule type" value="Genomic_DNA"/>
</dbReference>
<keyword evidence="1" id="KW-1133">Transmembrane helix</keyword>
<dbReference type="RefSeq" id="WP_173136434.1">
    <property type="nucleotide sequence ID" value="NZ_JABMKX010000010.1"/>
</dbReference>
<evidence type="ECO:0008006" key="4">
    <source>
        <dbReference type="Google" id="ProtNLM"/>
    </source>
</evidence>
<dbReference type="Proteomes" id="UP000711047">
    <property type="component" value="Unassembled WGS sequence"/>
</dbReference>
<evidence type="ECO:0000313" key="2">
    <source>
        <dbReference type="EMBL" id="NQX47317.1"/>
    </source>
</evidence>
<proteinExistence type="predicted"/>
<accession>A0ABX2DRU5</accession>
<organism evidence="2 3">
    <name type="scientific">Paenibacillus tritici</name>
    <dbReference type="NCBI Taxonomy" id="1873425"/>
    <lineage>
        <taxon>Bacteria</taxon>
        <taxon>Bacillati</taxon>
        <taxon>Bacillota</taxon>
        <taxon>Bacilli</taxon>
        <taxon>Bacillales</taxon>
        <taxon>Paenibacillaceae</taxon>
        <taxon>Paenibacillus</taxon>
    </lineage>
</organism>
<protein>
    <recommendedName>
        <fullName evidence="4">DUF3899 domain-containing protein</fullName>
    </recommendedName>
</protein>
<keyword evidence="3" id="KW-1185">Reference proteome</keyword>
<keyword evidence="1" id="KW-0472">Membrane</keyword>
<feature type="transmembrane region" description="Helical" evidence="1">
    <location>
        <begin position="81"/>
        <end position="100"/>
    </location>
</feature>
<comment type="caution">
    <text evidence="2">The sequence shown here is derived from an EMBL/GenBank/DDBJ whole genome shotgun (WGS) entry which is preliminary data.</text>
</comment>
<evidence type="ECO:0000256" key="1">
    <source>
        <dbReference type="SAM" id="Phobius"/>
    </source>
</evidence>